<protein>
    <recommendedName>
        <fullName evidence="1">Phosphodiester glycosidase domain-containing protein</fullName>
    </recommendedName>
</protein>
<name>A0A1N6DKW4_9BACT</name>
<dbReference type="PANTHER" id="PTHR40446:SF2">
    <property type="entry name" value="N-ACETYLGLUCOSAMINE-1-PHOSPHODIESTER ALPHA-N-ACETYLGLUCOSAMINIDASE"/>
    <property type="match status" value="1"/>
</dbReference>
<dbReference type="PROSITE" id="PS51257">
    <property type="entry name" value="PROKAR_LIPOPROTEIN"/>
    <property type="match status" value="1"/>
</dbReference>
<dbReference type="STRING" id="536979.SAMN04488055_0868"/>
<feature type="domain" description="Phosphodiester glycosidase" evidence="1">
    <location>
        <begin position="123"/>
        <end position="299"/>
    </location>
</feature>
<dbReference type="AlphaFoldDB" id="A0A1N6DKW4"/>
<organism evidence="2 3">
    <name type="scientific">Chitinophaga niabensis</name>
    <dbReference type="NCBI Taxonomy" id="536979"/>
    <lineage>
        <taxon>Bacteria</taxon>
        <taxon>Pseudomonadati</taxon>
        <taxon>Bacteroidota</taxon>
        <taxon>Chitinophagia</taxon>
        <taxon>Chitinophagales</taxon>
        <taxon>Chitinophagaceae</taxon>
        <taxon>Chitinophaga</taxon>
    </lineage>
</organism>
<dbReference type="InterPro" id="IPR018711">
    <property type="entry name" value="NAGPA"/>
</dbReference>
<proteinExistence type="predicted"/>
<dbReference type="Proteomes" id="UP000185003">
    <property type="component" value="Unassembled WGS sequence"/>
</dbReference>
<gene>
    <name evidence="2" type="ORF">SAMN04488055_0868</name>
</gene>
<sequence length="303" mass="33565">MHRIKLFSLLSLLYFTIASCKKDSQAQVPHVTIKSPLTQRMMDSTNIIAKVFSDTIFQISEGVQETDVHYLSREGYSMHMFIIEADMNNPKLKLEAATPYDATPYAMQTVPDMVKYINGPNSKVVAGVNADFFNTTTGEPRGILVKNNKVLKTTWFNDRSSTFLGVKKDGKLFIGDRAEFAAMQNDLEDALGGGPMLVKNNAMLTQTDLTIEPRTGIGLNEQGKMYWMVIDGRSFYYSNGITITQLGQLLKACGATKAINVDGGGSSTFMIKHPLAEVWQVRNRPSDGTNRAVGNAWMIISKP</sequence>
<evidence type="ECO:0000259" key="1">
    <source>
        <dbReference type="Pfam" id="PF09992"/>
    </source>
</evidence>
<evidence type="ECO:0000313" key="2">
    <source>
        <dbReference type="EMBL" id="SIN71471.1"/>
    </source>
</evidence>
<dbReference type="PANTHER" id="PTHR40446">
    <property type="entry name" value="N-ACETYLGLUCOSAMINE-1-PHOSPHODIESTER ALPHA-N-ACETYLGLUCOSAMINIDASE"/>
    <property type="match status" value="1"/>
</dbReference>
<dbReference type="OrthoDB" id="9809781at2"/>
<accession>A0A1N6DKW4</accession>
<keyword evidence="3" id="KW-1185">Reference proteome</keyword>
<dbReference type="Pfam" id="PF09992">
    <property type="entry name" value="NAGPA"/>
    <property type="match status" value="1"/>
</dbReference>
<evidence type="ECO:0000313" key="3">
    <source>
        <dbReference type="Proteomes" id="UP000185003"/>
    </source>
</evidence>
<dbReference type="EMBL" id="FSRA01000001">
    <property type="protein sequence ID" value="SIN71471.1"/>
    <property type="molecule type" value="Genomic_DNA"/>
</dbReference>
<dbReference type="RefSeq" id="WP_074240439.1">
    <property type="nucleotide sequence ID" value="NZ_FSRA01000001.1"/>
</dbReference>
<reference evidence="2 3" key="1">
    <citation type="submission" date="2016-11" db="EMBL/GenBank/DDBJ databases">
        <authorList>
            <person name="Jaros S."/>
            <person name="Januszkiewicz K."/>
            <person name="Wedrychowicz H."/>
        </authorList>
    </citation>
    <scope>NUCLEOTIDE SEQUENCE [LARGE SCALE GENOMIC DNA]</scope>
    <source>
        <strain evidence="2 3">DSM 24787</strain>
    </source>
</reference>